<protein>
    <submittedName>
        <fullName evidence="1">Uncharacterized protein</fullName>
    </submittedName>
</protein>
<gene>
    <name evidence="1" type="ORF">LCGC14_0369620</name>
</gene>
<proteinExistence type="predicted"/>
<name>A0A0F9WDZ2_9ZZZZ</name>
<accession>A0A0F9WDZ2</accession>
<dbReference type="AlphaFoldDB" id="A0A0F9WDZ2"/>
<evidence type="ECO:0000313" key="1">
    <source>
        <dbReference type="EMBL" id="KKN76453.1"/>
    </source>
</evidence>
<organism evidence="1">
    <name type="scientific">marine sediment metagenome</name>
    <dbReference type="NCBI Taxonomy" id="412755"/>
    <lineage>
        <taxon>unclassified sequences</taxon>
        <taxon>metagenomes</taxon>
        <taxon>ecological metagenomes</taxon>
    </lineage>
</organism>
<dbReference type="EMBL" id="LAZR01000295">
    <property type="protein sequence ID" value="KKN76453.1"/>
    <property type="molecule type" value="Genomic_DNA"/>
</dbReference>
<sequence length="50" mass="5782">MDKARLALSKVAWLLERGIFACEEVLRILPGILVQMRRGLTWIETTLKEL</sequence>
<comment type="caution">
    <text evidence="1">The sequence shown here is derived from an EMBL/GenBank/DDBJ whole genome shotgun (WGS) entry which is preliminary data.</text>
</comment>
<reference evidence="1" key="1">
    <citation type="journal article" date="2015" name="Nature">
        <title>Complex archaea that bridge the gap between prokaryotes and eukaryotes.</title>
        <authorList>
            <person name="Spang A."/>
            <person name="Saw J.H."/>
            <person name="Jorgensen S.L."/>
            <person name="Zaremba-Niedzwiedzka K."/>
            <person name="Martijn J."/>
            <person name="Lind A.E."/>
            <person name="van Eijk R."/>
            <person name="Schleper C."/>
            <person name="Guy L."/>
            <person name="Ettema T.J."/>
        </authorList>
    </citation>
    <scope>NUCLEOTIDE SEQUENCE</scope>
</reference>